<dbReference type="GO" id="GO:0010945">
    <property type="term" value="F:coenzyme A diphosphatase activity"/>
    <property type="evidence" value="ECO:0007669"/>
    <property type="project" value="InterPro"/>
</dbReference>
<dbReference type="InterPro" id="IPR046401">
    <property type="entry name" value="FITM1/2"/>
</dbReference>
<dbReference type="Proteomes" id="UP000001307">
    <property type="component" value="Unassembled WGS sequence"/>
</dbReference>
<evidence type="ECO:0000256" key="5">
    <source>
        <dbReference type="ARBA" id="ARBA00022989"/>
    </source>
</evidence>
<accession>E4X8W7</accession>
<dbReference type="AlphaFoldDB" id="E4X8W7"/>
<evidence type="ECO:0000313" key="9">
    <source>
        <dbReference type="EMBL" id="CBY18895.1"/>
    </source>
</evidence>
<dbReference type="GO" id="GO:0005789">
    <property type="term" value="C:endoplasmic reticulum membrane"/>
    <property type="evidence" value="ECO:0007669"/>
    <property type="project" value="UniProtKB-SubCell"/>
</dbReference>
<sequence>MMNERIFSNVTKYWLASSWILVLLLSVTSILVIIPSSFFDNPDNILNTLFVKWAWGWTMYSLLPAVVVVSWAIGDDFRQNSLRAALKIVLFGSTGWFLGTQLTFKIGDYTGTCVDSNLSEVSSFGTKRLCRSNGHTWDYFDISGHTFLLSWSVYIIIAELLEPAREFFKKTHSFLLEVITLLAIVWNGLLVILWILMLVSTQLYFHTIGEKILAKFLADVFFVLYRLAGELVNRLLPLTKGRSGECFISETKPITSNKTKQKHENEN</sequence>
<dbReference type="PANTHER" id="PTHR23129">
    <property type="entry name" value="ACYL-COENZYME A DIPHOSPHATASE FITM2"/>
    <property type="match status" value="1"/>
</dbReference>
<evidence type="ECO:0000256" key="6">
    <source>
        <dbReference type="ARBA" id="ARBA00023098"/>
    </source>
</evidence>
<dbReference type="GO" id="GO:0008654">
    <property type="term" value="P:phospholipid biosynthetic process"/>
    <property type="evidence" value="ECO:0007669"/>
    <property type="project" value="TreeGrafter"/>
</dbReference>
<keyword evidence="2 8" id="KW-0812">Transmembrane</keyword>
<proteinExistence type="inferred from homology"/>
<name>E4X8W7_OIKDI</name>
<comment type="subcellular location">
    <subcellularLocation>
        <location evidence="1">Endoplasmic reticulum membrane</location>
        <topology evidence="1">Multi-pass membrane protein</topology>
    </subcellularLocation>
</comment>
<dbReference type="OrthoDB" id="5579088at2759"/>
<dbReference type="GO" id="GO:0034389">
    <property type="term" value="P:lipid droplet organization"/>
    <property type="evidence" value="ECO:0007669"/>
    <property type="project" value="InterPro"/>
</dbReference>
<dbReference type="Pfam" id="PF10261">
    <property type="entry name" value="FIT"/>
    <property type="match status" value="1"/>
</dbReference>
<dbReference type="GO" id="GO:0019915">
    <property type="term" value="P:lipid storage"/>
    <property type="evidence" value="ECO:0007669"/>
    <property type="project" value="InterPro"/>
</dbReference>
<feature type="transmembrane region" description="Helical" evidence="8">
    <location>
        <begin position="142"/>
        <end position="161"/>
    </location>
</feature>
<evidence type="ECO:0000256" key="3">
    <source>
        <dbReference type="ARBA" id="ARBA00022801"/>
    </source>
</evidence>
<keyword evidence="6" id="KW-0443">Lipid metabolism</keyword>
<gene>
    <name evidence="9" type="ORF">GSOID_T00004312001</name>
</gene>
<evidence type="ECO:0000256" key="8">
    <source>
        <dbReference type="SAM" id="Phobius"/>
    </source>
</evidence>
<evidence type="ECO:0000256" key="4">
    <source>
        <dbReference type="ARBA" id="ARBA00022824"/>
    </source>
</evidence>
<organism evidence="9">
    <name type="scientific">Oikopleura dioica</name>
    <name type="common">Tunicate</name>
    <dbReference type="NCBI Taxonomy" id="34765"/>
    <lineage>
        <taxon>Eukaryota</taxon>
        <taxon>Metazoa</taxon>
        <taxon>Chordata</taxon>
        <taxon>Tunicata</taxon>
        <taxon>Appendicularia</taxon>
        <taxon>Copelata</taxon>
        <taxon>Oikopleuridae</taxon>
        <taxon>Oikopleura</taxon>
    </lineage>
</organism>
<dbReference type="PANTHER" id="PTHR23129:SF0">
    <property type="entry name" value="ACYL-COENZYME A DIPHOSPHATASE FITM2"/>
    <property type="match status" value="1"/>
</dbReference>
<feature type="transmembrane region" description="Helical" evidence="8">
    <location>
        <begin position="173"/>
        <end position="197"/>
    </location>
</feature>
<keyword evidence="3" id="KW-0378">Hydrolase</keyword>
<evidence type="ECO:0000256" key="1">
    <source>
        <dbReference type="ARBA" id="ARBA00004477"/>
    </source>
</evidence>
<evidence type="ECO:0008006" key="11">
    <source>
        <dbReference type="Google" id="ProtNLM"/>
    </source>
</evidence>
<dbReference type="HAMAP" id="MF_03230">
    <property type="entry name" value="FITM2"/>
    <property type="match status" value="1"/>
</dbReference>
<dbReference type="EMBL" id="FN653030">
    <property type="protein sequence ID" value="CBY18895.1"/>
    <property type="molecule type" value="Genomic_DNA"/>
</dbReference>
<keyword evidence="5 8" id="KW-1133">Transmembrane helix</keyword>
<evidence type="ECO:0000313" key="10">
    <source>
        <dbReference type="Proteomes" id="UP000001307"/>
    </source>
</evidence>
<keyword evidence="10" id="KW-1185">Reference proteome</keyword>
<keyword evidence="4" id="KW-0256">Endoplasmic reticulum</keyword>
<evidence type="ECO:0000256" key="7">
    <source>
        <dbReference type="ARBA" id="ARBA00023136"/>
    </source>
</evidence>
<dbReference type="InterPro" id="IPR019388">
    <property type="entry name" value="FIT"/>
</dbReference>
<reference evidence="9" key="1">
    <citation type="journal article" date="2010" name="Science">
        <title>Plasticity of animal genome architecture unmasked by rapid evolution of a pelagic tunicate.</title>
        <authorList>
            <person name="Denoeud F."/>
            <person name="Henriet S."/>
            <person name="Mungpakdee S."/>
            <person name="Aury J.M."/>
            <person name="Da Silva C."/>
            <person name="Brinkmann H."/>
            <person name="Mikhaleva J."/>
            <person name="Olsen L.C."/>
            <person name="Jubin C."/>
            <person name="Canestro C."/>
            <person name="Bouquet J.M."/>
            <person name="Danks G."/>
            <person name="Poulain J."/>
            <person name="Campsteijn C."/>
            <person name="Adamski M."/>
            <person name="Cross I."/>
            <person name="Yadetie F."/>
            <person name="Muffato M."/>
            <person name="Louis A."/>
            <person name="Butcher S."/>
            <person name="Tsagkogeorga G."/>
            <person name="Konrad A."/>
            <person name="Singh S."/>
            <person name="Jensen M.F."/>
            <person name="Cong E.H."/>
            <person name="Eikeseth-Otteraa H."/>
            <person name="Noel B."/>
            <person name="Anthouard V."/>
            <person name="Porcel B.M."/>
            <person name="Kachouri-Lafond R."/>
            <person name="Nishino A."/>
            <person name="Ugolini M."/>
            <person name="Chourrout P."/>
            <person name="Nishida H."/>
            <person name="Aasland R."/>
            <person name="Huzurbazar S."/>
            <person name="Westhof E."/>
            <person name="Delsuc F."/>
            <person name="Lehrach H."/>
            <person name="Reinhardt R."/>
            <person name="Weissenbach J."/>
            <person name="Roy S.W."/>
            <person name="Artiguenave F."/>
            <person name="Postlethwait J.H."/>
            <person name="Manak J.R."/>
            <person name="Thompson E.M."/>
            <person name="Jaillon O."/>
            <person name="Du Pasquier L."/>
            <person name="Boudinot P."/>
            <person name="Liberles D.A."/>
            <person name="Volff J.N."/>
            <person name="Philippe H."/>
            <person name="Lenhard B."/>
            <person name="Roest Crollius H."/>
            <person name="Wincker P."/>
            <person name="Chourrout D."/>
        </authorList>
    </citation>
    <scope>NUCLEOTIDE SEQUENCE [LARGE SCALE GENOMIC DNA]</scope>
</reference>
<dbReference type="InParanoid" id="E4X8W7"/>
<evidence type="ECO:0000256" key="2">
    <source>
        <dbReference type="ARBA" id="ARBA00022692"/>
    </source>
</evidence>
<protein>
    <recommendedName>
        <fullName evidence="11">Fat storage-inducing transmembrane protein 2</fullName>
    </recommendedName>
</protein>
<keyword evidence="7 8" id="KW-0472">Membrane</keyword>
<feature type="transmembrane region" description="Helical" evidence="8">
    <location>
        <begin position="54"/>
        <end position="73"/>
    </location>
</feature>
<feature type="transmembrane region" description="Helical" evidence="8">
    <location>
        <begin position="12"/>
        <end position="34"/>
    </location>
</feature>
<feature type="transmembrane region" description="Helical" evidence="8">
    <location>
        <begin position="85"/>
        <end position="104"/>
    </location>
</feature>